<dbReference type="PANTHER" id="PTHR10371">
    <property type="entry name" value="NADH DEHYDROGENASE UBIQUINONE FLAVOPROTEIN 2, MITOCHONDRIAL"/>
    <property type="match status" value="1"/>
</dbReference>
<dbReference type="PROSITE" id="PS01099">
    <property type="entry name" value="COMPLEX1_24K"/>
    <property type="match status" value="1"/>
</dbReference>
<proteinExistence type="inferred from homology"/>
<dbReference type="GO" id="GO:0006120">
    <property type="term" value="P:mitochondrial electron transport, NADH to ubiquinone"/>
    <property type="evidence" value="ECO:0007669"/>
    <property type="project" value="UniProtKB-ARBA"/>
</dbReference>
<dbReference type="CDD" id="cd03064">
    <property type="entry name" value="TRX_Fd_NuoE"/>
    <property type="match status" value="1"/>
</dbReference>
<evidence type="ECO:0000313" key="10">
    <source>
        <dbReference type="EMBL" id="KUJ15874.1"/>
    </source>
</evidence>
<dbReference type="OrthoDB" id="10254187at2759"/>
<dbReference type="PANTHER" id="PTHR10371:SF3">
    <property type="entry name" value="NADH DEHYDROGENASE [UBIQUINONE] FLAVOPROTEIN 2, MITOCHONDRIAL"/>
    <property type="match status" value="1"/>
</dbReference>
<evidence type="ECO:0000256" key="6">
    <source>
        <dbReference type="ARBA" id="ARBA00023014"/>
    </source>
</evidence>
<organism evidence="10 11">
    <name type="scientific">Mollisia scopiformis</name>
    <name type="common">Conifer needle endophyte fungus</name>
    <name type="synonym">Phialocephala scopiformis</name>
    <dbReference type="NCBI Taxonomy" id="149040"/>
    <lineage>
        <taxon>Eukaryota</taxon>
        <taxon>Fungi</taxon>
        <taxon>Dikarya</taxon>
        <taxon>Ascomycota</taxon>
        <taxon>Pezizomycotina</taxon>
        <taxon>Leotiomycetes</taxon>
        <taxon>Helotiales</taxon>
        <taxon>Mollisiaceae</taxon>
        <taxon>Mollisia</taxon>
    </lineage>
</organism>
<accession>A0A194X711</accession>
<keyword evidence="3" id="KW-0479">Metal-binding</keyword>
<dbReference type="GO" id="GO:0016491">
    <property type="term" value="F:oxidoreductase activity"/>
    <property type="evidence" value="ECO:0007669"/>
    <property type="project" value="InterPro"/>
</dbReference>
<evidence type="ECO:0000256" key="4">
    <source>
        <dbReference type="ARBA" id="ARBA00022967"/>
    </source>
</evidence>
<dbReference type="InParanoid" id="A0A194X711"/>
<dbReference type="FunFam" id="1.10.10.1590:FF:000001">
    <property type="entry name" value="NADH-quinone oxidoreductase subunit E"/>
    <property type="match status" value="1"/>
</dbReference>
<evidence type="ECO:0000256" key="8">
    <source>
        <dbReference type="ARBA" id="ARBA00034078"/>
    </source>
</evidence>
<evidence type="ECO:0000256" key="3">
    <source>
        <dbReference type="ARBA" id="ARBA00022723"/>
    </source>
</evidence>
<dbReference type="EMBL" id="KQ947417">
    <property type="protein sequence ID" value="KUJ15874.1"/>
    <property type="molecule type" value="Genomic_DNA"/>
</dbReference>
<dbReference type="GO" id="GO:0051537">
    <property type="term" value="F:2 iron, 2 sulfur cluster binding"/>
    <property type="evidence" value="ECO:0007669"/>
    <property type="project" value="UniProtKB-KW"/>
</dbReference>
<dbReference type="InterPro" id="IPR002023">
    <property type="entry name" value="NuoE-like"/>
</dbReference>
<dbReference type="InterPro" id="IPR042128">
    <property type="entry name" value="NuoE_dom"/>
</dbReference>
<keyword evidence="6" id="KW-0411">Iron-sulfur</keyword>
<keyword evidence="5" id="KW-0408">Iron</keyword>
<keyword evidence="2" id="KW-0001">2Fe-2S</keyword>
<evidence type="ECO:0000256" key="2">
    <source>
        <dbReference type="ARBA" id="ARBA00022714"/>
    </source>
</evidence>
<dbReference type="Gene3D" id="1.10.10.1590">
    <property type="entry name" value="NADH-quinone oxidoreductase subunit E"/>
    <property type="match status" value="1"/>
</dbReference>
<evidence type="ECO:0000313" key="11">
    <source>
        <dbReference type="Proteomes" id="UP000070700"/>
    </source>
</evidence>
<comment type="cofactor">
    <cofactor evidence="8">
        <name>[2Fe-2S] cluster</name>
        <dbReference type="ChEBI" id="CHEBI:190135"/>
    </cofactor>
</comment>
<keyword evidence="10" id="KW-0830">Ubiquinone</keyword>
<dbReference type="Gene3D" id="3.40.30.10">
    <property type="entry name" value="Glutaredoxin"/>
    <property type="match status" value="1"/>
</dbReference>
<keyword evidence="4" id="KW-1278">Translocase</keyword>
<dbReference type="FunFam" id="3.40.30.10:FF:000022">
    <property type="entry name" value="NADH dehydrogenase flavoprotein 2, mitochondrial"/>
    <property type="match status" value="1"/>
</dbReference>
<dbReference type="GO" id="GO:0046872">
    <property type="term" value="F:metal ion binding"/>
    <property type="evidence" value="ECO:0007669"/>
    <property type="project" value="UniProtKB-KW"/>
</dbReference>
<feature type="region of interest" description="Disordered" evidence="9">
    <location>
        <begin position="221"/>
        <end position="272"/>
    </location>
</feature>
<dbReference type="GO" id="GO:0008137">
    <property type="term" value="F:NADH dehydrogenase (ubiquinone) activity"/>
    <property type="evidence" value="ECO:0007669"/>
    <property type="project" value="UniProtKB-ARBA"/>
</dbReference>
<dbReference type="GeneID" id="28820568"/>
<evidence type="ECO:0000256" key="7">
    <source>
        <dbReference type="ARBA" id="ARBA00023027"/>
    </source>
</evidence>
<dbReference type="NCBIfam" id="TIGR01958">
    <property type="entry name" value="nuoE_fam"/>
    <property type="match status" value="1"/>
</dbReference>
<evidence type="ECO:0000256" key="5">
    <source>
        <dbReference type="ARBA" id="ARBA00023004"/>
    </source>
</evidence>
<dbReference type="Proteomes" id="UP000070700">
    <property type="component" value="Unassembled WGS sequence"/>
</dbReference>
<dbReference type="Pfam" id="PF01257">
    <property type="entry name" value="2Fe-2S_thioredx"/>
    <property type="match status" value="1"/>
</dbReference>
<dbReference type="STRING" id="149040.A0A194X711"/>
<dbReference type="GO" id="GO:1902494">
    <property type="term" value="C:catalytic complex"/>
    <property type="evidence" value="ECO:0007669"/>
    <property type="project" value="UniProtKB-ARBA"/>
</dbReference>
<dbReference type="InterPro" id="IPR036249">
    <property type="entry name" value="Thioredoxin-like_sf"/>
</dbReference>
<dbReference type="InterPro" id="IPR041921">
    <property type="entry name" value="NuoE_N"/>
</dbReference>
<dbReference type="GO" id="GO:0005743">
    <property type="term" value="C:mitochondrial inner membrane"/>
    <property type="evidence" value="ECO:0007669"/>
    <property type="project" value="UniProtKB-ARBA"/>
</dbReference>
<dbReference type="AlphaFoldDB" id="A0A194X711"/>
<dbReference type="SUPFAM" id="SSF52833">
    <property type="entry name" value="Thioredoxin-like"/>
    <property type="match status" value="1"/>
</dbReference>
<keyword evidence="7" id="KW-0520">NAD</keyword>
<comment type="similarity">
    <text evidence="1">Belongs to the complex I 24 kDa subunit family.</text>
</comment>
<keyword evidence="11" id="KW-1185">Reference proteome</keyword>
<evidence type="ECO:0000256" key="9">
    <source>
        <dbReference type="SAM" id="MobiDB-lite"/>
    </source>
</evidence>
<sequence>MASKITPFVFRSAFPPARIASRTQCRSFMASSRLTSDALAVHRDSPENNASIPFNFTEQNNKLVEEILKRYPPQYKKAAVMPLLDLGQRQHGFTSLSVMNEVARLLDMPPMRVYEVATFYTMYNRSPVGKWHLQACTTTPCQLGGCGSDSIVKAISEHLGIKAGETTKDGLFTFVEVECLGACVNAPMVQINDDYYEDLTPESTVALLKALQESANVVETTASSSEVEGGKGALTGDDKNVKSGAEVGKDSGRIYEKDGVKVPSPGPMSGRKTCENIAGLTNLTSEPWGPEVFRKDL</sequence>
<reference evidence="10 11" key="1">
    <citation type="submission" date="2015-10" db="EMBL/GenBank/DDBJ databases">
        <title>Full genome of DAOMC 229536 Phialocephala scopiformis, a fungal endophyte of spruce producing the potent anti-insectan compound rugulosin.</title>
        <authorList>
            <consortium name="DOE Joint Genome Institute"/>
            <person name="Walker A.K."/>
            <person name="Frasz S.L."/>
            <person name="Seifert K.A."/>
            <person name="Miller J.D."/>
            <person name="Mondo S.J."/>
            <person name="Labutti K."/>
            <person name="Lipzen A."/>
            <person name="Dockter R."/>
            <person name="Kennedy M."/>
            <person name="Grigoriev I.V."/>
            <person name="Spatafora J.W."/>
        </authorList>
    </citation>
    <scope>NUCLEOTIDE SEQUENCE [LARGE SCALE GENOMIC DNA]</scope>
    <source>
        <strain evidence="10 11">CBS 120377</strain>
    </source>
</reference>
<protein>
    <submittedName>
        <fullName evidence="10">Putative NADH-ubiquinone oxidoreductase 24 kDa subunit, mitochondrial</fullName>
    </submittedName>
</protein>
<dbReference type="GO" id="GO:0098796">
    <property type="term" value="C:membrane protein complex"/>
    <property type="evidence" value="ECO:0007669"/>
    <property type="project" value="UniProtKB-ARBA"/>
</dbReference>
<name>A0A194X711_MOLSC</name>
<feature type="compositionally biased region" description="Basic and acidic residues" evidence="9">
    <location>
        <begin position="236"/>
        <end position="260"/>
    </location>
</feature>
<gene>
    <name evidence="10" type="ORF">LY89DRAFT_618533</name>
</gene>
<dbReference type="RefSeq" id="XP_018070229.1">
    <property type="nucleotide sequence ID" value="XM_018210842.1"/>
</dbReference>
<dbReference type="KEGG" id="psco:LY89DRAFT_618533"/>
<evidence type="ECO:0000256" key="1">
    <source>
        <dbReference type="ARBA" id="ARBA00010643"/>
    </source>
</evidence>